<name>A0A484KNY8_9ASTE</name>
<organism evidence="2 3">
    <name type="scientific">Cuscuta campestris</name>
    <dbReference type="NCBI Taxonomy" id="132261"/>
    <lineage>
        <taxon>Eukaryota</taxon>
        <taxon>Viridiplantae</taxon>
        <taxon>Streptophyta</taxon>
        <taxon>Embryophyta</taxon>
        <taxon>Tracheophyta</taxon>
        <taxon>Spermatophyta</taxon>
        <taxon>Magnoliopsida</taxon>
        <taxon>eudicotyledons</taxon>
        <taxon>Gunneridae</taxon>
        <taxon>Pentapetalae</taxon>
        <taxon>asterids</taxon>
        <taxon>lamiids</taxon>
        <taxon>Solanales</taxon>
        <taxon>Convolvulaceae</taxon>
        <taxon>Cuscuteae</taxon>
        <taxon>Cuscuta</taxon>
        <taxon>Cuscuta subgen. Grammica</taxon>
        <taxon>Cuscuta sect. Cleistogrammica</taxon>
    </lineage>
</organism>
<evidence type="ECO:0000256" key="1">
    <source>
        <dbReference type="SAM" id="Coils"/>
    </source>
</evidence>
<keyword evidence="1" id="KW-0175">Coiled coil</keyword>
<reference evidence="2 3" key="1">
    <citation type="submission" date="2018-04" db="EMBL/GenBank/DDBJ databases">
        <authorList>
            <person name="Vogel A."/>
        </authorList>
    </citation>
    <scope>NUCLEOTIDE SEQUENCE [LARGE SCALE GENOMIC DNA]</scope>
</reference>
<feature type="coiled-coil region" evidence="1">
    <location>
        <begin position="272"/>
        <end position="334"/>
    </location>
</feature>
<accession>A0A484KNY8</accession>
<gene>
    <name evidence="2" type="ORF">CCAM_LOCUS8806</name>
</gene>
<dbReference type="EMBL" id="OOIL02000560">
    <property type="protein sequence ID" value="VFQ67030.1"/>
    <property type="molecule type" value="Genomic_DNA"/>
</dbReference>
<dbReference type="AlphaFoldDB" id="A0A484KNY8"/>
<evidence type="ECO:0000313" key="3">
    <source>
        <dbReference type="Proteomes" id="UP000595140"/>
    </source>
</evidence>
<evidence type="ECO:0000313" key="2">
    <source>
        <dbReference type="EMBL" id="VFQ67030.1"/>
    </source>
</evidence>
<protein>
    <submittedName>
        <fullName evidence="2">Uncharacterized protein</fullName>
    </submittedName>
</protein>
<keyword evidence="3" id="KW-1185">Reference proteome</keyword>
<dbReference type="Proteomes" id="UP000595140">
    <property type="component" value="Unassembled WGS sequence"/>
</dbReference>
<sequence length="381" mass="42980">MEDNDIDSIIEELRLENELYAQSLALNPTIPRFEFSLSDFEYIPIHPAISIASQASLPQPKVPYPISNPTSTPSSLPINPPTLPYPPPYFNGLYVGWPQAYPTPNPYYLAPYPYYPPQTFPCNPYQSGEVVGSKKEDTPVEEYLEIVIDKGEEPLVLGTMQPEVKEVSDILFELVVEESDLGEIMEEPLGDEPEHLFLEAPPEQSMKIKGGLSVDSSLYAFERATLCTHPHLEGQTPFLRLAFFPITNDSLESATVDYPKLCLFSEDPPSRVAQLEEKLKKGEEHNRELNVVIMRQTDKMAKLSKMAGVVGAENLQLKEENTQLMEEVSRLKGIVELKDRELPDRARQWMENLEDATRVFTPPPPENDDEILQAALPGAHW</sequence>
<proteinExistence type="predicted"/>